<keyword evidence="5" id="KW-1185">Reference proteome</keyword>
<dbReference type="Proteomes" id="UP000243535">
    <property type="component" value="Unassembled WGS sequence"/>
</dbReference>
<evidence type="ECO:0000256" key="2">
    <source>
        <dbReference type="SAM" id="SignalP"/>
    </source>
</evidence>
<evidence type="ECO:0000256" key="1">
    <source>
        <dbReference type="SAM" id="MobiDB-lite"/>
    </source>
</evidence>
<accession>A0A0K6H8W6</accession>
<dbReference type="PROSITE" id="PS51257">
    <property type="entry name" value="PROKAR_LIPOPROTEIN"/>
    <property type="match status" value="1"/>
</dbReference>
<keyword evidence="2" id="KW-0732">Signal</keyword>
<reference evidence="5" key="1">
    <citation type="submission" date="2015-08" db="EMBL/GenBank/DDBJ databases">
        <authorList>
            <person name="Varghese N."/>
        </authorList>
    </citation>
    <scope>NUCLEOTIDE SEQUENCE [LARGE SCALE GENOMIC DNA]</scope>
    <source>
        <strain evidence="5">DSM 17901</strain>
    </source>
</reference>
<feature type="signal peptide" evidence="2">
    <location>
        <begin position="1"/>
        <end position="20"/>
    </location>
</feature>
<name>A0A0K6H8W6_9NEIS</name>
<dbReference type="EMBL" id="CYHA01000011">
    <property type="protein sequence ID" value="CUA87178.1"/>
    <property type="molecule type" value="Genomic_DNA"/>
</dbReference>
<protein>
    <recommendedName>
        <fullName evidence="3">Surface-adhesin protein E-like domain-containing protein</fullName>
    </recommendedName>
</protein>
<organism evidence="4 5">
    <name type="scientific">Gulbenkiania indica</name>
    <dbReference type="NCBI Taxonomy" id="375574"/>
    <lineage>
        <taxon>Bacteria</taxon>
        <taxon>Pseudomonadati</taxon>
        <taxon>Pseudomonadota</taxon>
        <taxon>Betaproteobacteria</taxon>
        <taxon>Neisseriales</taxon>
        <taxon>Chromobacteriaceae</taxon>
        <taxon>Gulbenkiania</taxon>
    </lineage>
</organism>
<dbReference type="Pfam" id="PF16747">
    <property type="entry name" value="Adhesin_E"/>
    <property type="match status" value="1"/>
</dbReference>
<evidence type="ECO:0000313" key="4">
    <source>
        <dbReference type="EMBL" id="CUA87178.1"/>
    </source>
</evidence>
<proteinExistence type="predicted"/>
<feature type="compositionally biased region" description="Polar residues" evidence="1">
    <location>
        <begin position="25"/>
        <end position="48"/>
    </location>
</feature>
<dbReference type="AlphaFoldDB" id="A0A0K6H8W6"/>
<feature type="domain" description="Surface-adhesin protein E-like" evidence="3">
    <location>
        <begin position="65"/>
        <end position="162"/>
    </location>
</feature>
<gene>
    <name evidence="4" type="ORF">Ga0061063_0094</name>
</gene>
<sequence>MQMIPMRKTLCLALSAAVLAGCATQPTGPSTRPGTASSRPQQPANPTPNADWHNLGVSPNGNILNEIDALSVRRSGTLVTFRDRKTIFNTRKENFLTTPRHKYSINTWQVDCRARTYRLLDVTLYDENSRQVASFSYNDSQIKPMPVVQNSASFQQMQFVCQGSQPL</sequence>
<feature type="chain" id="PRO_5005503721" description="Surface-adhesin protein E-like domain-containing protein" evidence="2">
    <location>
        <begin position="21"/>
        <end position="167"/>
    </location>
</feature>
<dbReference type="InterPro" id="IPR031939">
    <property type="entry name" value="Adhesin_E-like"/>
</dbReference>
<evidence type="ECO:0000313" key="5">
    <source>
        <dbReference type="Proteomes" id="UP000243535"/>
    </source>
</evidence>
<feature type="region of interest" description="Disordered" evidence="1">
    <location>
        <begin position="25"/>
        <end position="57"/>
    </location>
</feature>
<dbReference type="STRING" id="375574.GCA_001418035_02677"/>
<dbReference type="RefSeq" id="WP_235445738.1">
    <property type="nucleotide sequence ID" value="NZ_CYHA01000011.1"/>
</dbReference>
<evidence type="ECO:0000259" key="3">
    <source>
        <dbReference type="Pfam" id="PF16747"/>
    </source>
</evidence>